<comment type="caution">
    <text evidence="3">The sequence shown here is derived from an EMBL/GenBank/DDBJ whole genome shotgun (WGS) entry which is preliminary data.</text>
</comment>
<feature type="domain" description="DUF6791" evidence="2">
    <location>
        <begin position="11"/>
        <end position="155"/>
    </location>
</feature>
<dbReference type="Gene3D" id="3.40.50.720">
    <property type="entry name" value="NAD(P)-binding Rossmann-like Domain"/>
    <property type="match status" value="1"/>
</dbReference>
<name>A0ABT9BR65_9MICO</name>
<keyword evidence="4" id="KW-1185">Reference proteome</keyword>
<sequence length="388" mass="42630">MSNPPTVPDQAIARLVDEGYDLVLQQGHLVVRRIVYRSPNGPRRDGILLIPVSYSDGLVTDAGDHTMWFAGDEPLDENQAPLGSVGAHDYGVGEQAKYMLSFKPHGDRYPSVYDKVRHYARVLARGDDLEGLAADPRQGAFQVVPDDLPLVYPDTNATRVGLITLNTLFRGQRVAIVGIGGTGSYILDQVAKTWVDQIILIDGDELEPHNAYRAPGAASRDAVFSHRNKAEYFADEYARMHTGIVARPVALTADNLHLLDGSTFVFLAAADAEARPYIMRHLRERDIPFIDVGMSFREGDSGLTGLAKVSTYLPGDLAALPTAPAVAPEEDDYRSNIQIADLNAMNALLAVIRWKRHLGFYATHEASNVTVFKLYLNEIRNGDLHVAD</sequence>
<dbReference type="GO" id="GO:0016779">
    <property type="term" value="F:nucleotidyltransferase activity"/>
    <property type="evidence" value="ECO:0007669"/>
    <property type="project" value="UniProtKB-KW"/>
</dbReference>
<dbReference type="Pfam" id="PF20590">
    <property type="entry name" value="DUF6791"/>
    <property type="match status" value="1"/>
</dbReference>
<evidence type="ECO:0000259" key="2">
    <source>
        <dbReference type="Pfam" id="PF20590"/>
    </source>
</evidence>
<dbReference type="RefSeq" id="WP_305003550.1">
    <property type="nucleotide sequence ID" value="NZ_JAUQUB010000003.1"/>
</dbReference>
<proteinExistence type="predicted"/>
<organism evidence="3 4">
    <name type="scientific">Antiquaquibacter soli</name>
    <dbReference type="NCBI Taxonomy" id="3064523"/>
    <lineage>
        <taxon>Bacteria</taxon>
        <taxon>Bacillati</taxon>
        <taxon>Actinomycetota</taxon>
        <taxon>Actinomycetes</taxon>
        <taxon>Micrococcales</taxon>
        <taxon>Microbacteriaceae</taxon>
        <taxon>Antiquaquibacter</taxon>
    </lineage>
</organism>
<dbReference type="InterPro" id="IPR000594">
    <property type="entry name" value="ThiF_NAD_FAD-bd"/>
</dbReference>
<dbReference type="InterPro" id="IPR035985">
    <property type="entry name" value="Ubiquitin-activating_enz"/>
</dbReference>
<dbReference type="SUPFAM" id="SSF69572">
    <property type="entry name" value="Activating enzymes of the ubiquitin-like proteins"/>
    <property type="match status" value="1"/>
</dbReference>
<dbReference type="InterPro" id="IPR046741">
    <property type="entry name" value="DUF6791"/>
</dbReference>
<dbReference type="EMBL" id="JAUQUB010000003">
    <property type="protein sequence ID" value="MDO7883119.1"/>
    <property type="molecule type" value="Genomic_DNA"/>
</dbReference>
<evidence type="ECO:0000259" key="1">
    <source>
        <dbReference type="Pfam" id="PF00899"/>
    </source>
</evidence>
<keyword evidence="3" id="KW-0548">Nucleotidyltransferase</keyword>
<evidence type="ECO:0000313" key="4">
    <source>
        <dbReference type="Proteomes" id="UP001241072"/>
    </source>
</evidence>
<protein>
    <submittedName>
        <fullName evidence="3">ThiF family adenylyltransferase</fullName>
    </submittedName>
</protein>
<dbReference type="CDD" id="cd01483">
    <property type="entry name" value="E1_enzyme_family"/>
    <property type="match status" value="1"/>
</dbReference>
<dbReference type="Proteomes" id="UP001241072">
    <property type="component" value="Unassembled WGS sequence"/>
</dbReference>
<dbReference type="Pfam" id="PF00899">
    <property type="entry name" value="ThiF"/>
    <property type="match status" value="1"/>
</dbReference>
<reference evidence="3 4" key="1">
    <citation type="submission" date="2023-07" db="EMBL/GenBank/DDBJ databases">
        <title>Protaetiibacter sp. nov WY-16 isolated from soil.</title>
        <authorList>
            <person name="Liu B."/>
            <person name="Wan Y."/>
        </authorList>
    </citation>
    <scope>NUCLEOTIDE SEQUENCE [LARGE SCALE GENOMIC DNA]</scope>
    <source>
        <strain evidence="3 4">WY-16</strain>
    </source>
</reference>
<accession>A0ABT9BR65</accession>
<gene>
    <name evidence="3" type="ORF">Q5716_12850</name>
</gene>
<feature type="domain" description="THIF-type NAD/FAD binding fold" evidence="1">
    <location>
        <begin position="171"/>
        <end position="299"/>
    </location>
</feature>
<keyword evidence="3" id="KW-0808">Transferase</keyword>
<evidence type="ECO:0000313" key="3">
    <source>
        <dbReference type="EMBL" id="MDO7883119.1"/>
    </source>
</evidence>